<sequence>MSPAILKPDIAAPGVRILAATSPNSTLSAGGFAILSGTSMATPAIAGVIALLKALHPDWSPAAFRSAIVTTDLRYHYSTDKNRERLAHH</sequence>
<dbReference type="GeneID" id="109130258"/>
<dbReference type="Gene3D" id="3.40.50.200">
    <property type="entry name" value="Peptidase S8/S53 domain"/>
    <property type="match status" value="1"/>
</dbReference>
<dbReference type="PROSITE" id="PS51892">
    <property type="entry name" value="SUBTILASE"/>
    <property type="match status" value="1"/>
</dbReference>
<organism evidence="8 9">
    <name type="scientific">Camelina sativa</name>
    <name type="common">False flax</name>
    <name type="synonym">Myagrum sativum</name>
    <dbReference type="NCBI Taxonomy" id="90675"/>
    <lineage>
        <taxon>Eukaryota</taxon>
        <taxon>Viridiplantae</taxon>
        <taxon>Streptophyta</taxon>
        <taxon>Embryophyta</taxon>
        <taxon>Tracheophyta</taxon>
        <taxon>Spermatophyta</taxon>
        <taxon>Magnoliopsida</taxon>
        <taxon>eudicotyledons</taxon>
        <taxon>Gunneridae</taxon>
        <taxon>Pentapetalae</taxon>
        <taxon>rosids</taxon>
        <taxon>malvids</taxon>
        <taxon>Brassicales</taxon>
        <taxon>Brassicaceae</taxon>
        <taxon>Camelineae</taxon>
        <taxon>Camelina</taxon>
    </lineage>
</organism>
<keyword evidence="8" id="KW-1185">Reference proteome</keyword>
<feature type="domain" description="Peptidase S8/S53" evidence="7">
    <location>
        <begin position="6"/>
        <end position="79"/>
    </location>
</feature>
<dbReference type="PROSITE" id="PS00138">
    <property type="entry name" value="SUBTILASE_SER"/>
    <property type="match status" value="1"/>
</dbReference>
<accession>A0ABM1R8L5</accession>
<evidence type="ECO:0000313" key="8">
    <source>
        <dbReference type="Proteomes" id="UP000694864"/>
    </source>
</evidence>
<proteinExistence type="inferred from homology"/>
<keyword evidence="4" id="KW-0378">Hydrolase</keyword>
<dbReference type="Pfam" id="PF00082">
    <property type="entry name" value="Peptidase_S8"/>
    <property type="match status" value="1"/>
</dbReference>
<evidence type="ECO:0000256" key="5">
    <source>
        <dbReference type="ARBA" id="ARBA00022825"/>
    </source>
</evidence>
<evidence type="ECO:0000259" key="7">
    <source>
        <dbReference type="Pfam" id="PF00082"/>
    </source>
</evidence>
<keyword evidence="2" id="KW-0645">Protease</keyword>
<dbReference type="RefSeq" id="XP_019095353.1">
    <property type="nucleotide sequence ID" value="XM_019239808.1"/>
</dbReference>
<dbReference type="InterPro" id="IPR000209">
    <property type="entry name" value="Peptidase_S8/S53_dom"/>
</dbReference>
<keyword evidence="3" id="KW-0732">Signal</keyword>
<protein>
    <submittedName>
        <fullName evidence="9">Subtilisin-like protease SBT3.3</fullName>
    </submittedName>
</protein>
<keyword evidence="5" id="KW-0720">Serine protease</keyword>
<dbReference type="SUPFAM" id="SSF52743">
    <property type="entry name" value="Subtilisin-like"/>
    <property type="match status" value="1"/>
</dbReference>
<evidence type="ECO:0000256" key="1">
    <source>
        <dbReference type="ARBA" id="ARBA00011073"/>
    </source>
</evidence>
<name>A0ABM1R8L5_CAMSA</name>
<reference evidence="8" key="1">
    <citation type="journal article" date="2014" name="Nat. Commun.">
        <title>The emerging biofuel crop Camelina sativa retains a highly undifferentiated hexaploid genome structure.</title>
        <authorList>
            <person name="Kagale S."/>
            <person name="Koh C."/>
            <person name="Nixon J."/>
            <person name="Bollina V."/>
            <person name="Clarke W.E."/>
            <person name="Tuteja R."/>
            <person name="Spillane C."/>
            <person name="Robinson S.J."/>
            <person name="Links M.G."/>
            <person name="Clarke C."/>
            <person name="Higgins E.E."/>
            <person name="Huebert T."/>
            <person name="Sharpe A.G."/>
            <person name="Parkin I.A."/>
        </authorList>
    </citation>
    <scope>NUCLEOTIDE SEQUENCE [LARGE SCALE GENOMIC DNA]</scope>
    <source>
        <strain evidence="8">cv. DH55</strain>
    </source>
</reference>
<dbReference type="InterPro" id="IPR036852">
    <property type="entry name" value="Peptidase_S8/S53_dom_sf"/>
</dbReference>
<dbReference type="InterPro" id="IPR045051">
    <property type="entry name" value="SBT"/>
</dbReference>
<evidence type="ECO:0000256" key="6">
    <source>
        <dbReference type="PROSITE-ProRule" id="PRU01240"/>
    </source>
</evidence>
<dbReference type="Proteomes" id="UP000694864">
    <property type="component" value="Chromosome 17"/>
</dbReference>
<comment type="caution">
    <text evidence="6">Lacks conserved residue(s) required for the propagation of feature annotation.</text>
</comment>
<comment type="similarity">
    <text evidence="1 6">Belongs to the peptidase S8 family.</text>
</comment>
<gene>
    <name evidence="9" type="primary">LOC109130258</name>
</gene>
<evidence type="ECO:0000256" key="3">
    <source>
        <dbReference type="ARBA" id="ARBA00022729"/>
    </source>
</evidence>
<evidence type="ECO:0000313" key="9">
    <source>
        <dbReference type="RefSeq" id="XP_019095353.1"/>
    </source>
</evidence>
<evidence type="ECO:0000256" key="4">
    <source>
        <dbReference type="ARBA" id="ARBA00022801"/>
    </source>
</evidence>
<reference evidence="9" key="2">
    <citation type="submission" date="2025-08" db="UniProtKB">
        <authorList>
            <consortium name="RefSeq"/>
        </authorList>
    </citation>
    <scope>IDENTIFICATION</scope>
    <source>
        <tissue evidence="9">Leaf</tissue>
    </source>
</reference>
<dbReference type="InterPro" id="IPR023828">
    <property type="entry name" value="Peptidase_S8_Ser-AS"/>
</dbReference>
<dbReference type="PANTHER" id="PTHR10795">
    <property type="entry name" value="PROPROTEIN CONVERTASE SUBTILISIN/KEXIN"/>
    <property type="match status" value="1"/>
</dbReference>
<evidence type="ECO:0000256" key="2">
    <source>
        <dbReference type="ARBA" id="ARBA00022670"/>
    </source>
</evidence>